<dbReference type="SUPFAM" id="SSF51419">
    <property type="entry name" value="PLP-binding barrel"/>
    <property type="match status" value="1"/>
</dbReference>
<dbReference type="InterPro" id="IPR029066">
    <property type="entry name" value="PLP-binding_barrel"/>
</dbReference>
<accession>X1VFG6</accession>
<protein>
    <submittedName>
        <fullName evidence="1">Uncharacterized protein</fullName>
    </submittedName>
</protein>
<dbReference type="AlphaFoldDB" id="X1VFG6"/>
<evidence type="ECO:0000313" key="1">
    <source>
        <dbReference type="EMBL" id="GAJ05610.1"/>
    </source>
</evidence>
<comment type="caution">
    <text evidence="1">The sequence shown here is derived from an EMBL/GenBank/DDBJ whole genome shotgun (WGS) entry which is preliminary data.</text>
</comment>
<gene>
    <name evidence="1" type="ORF">S12H4_41314</name>
</gene>
<organism evidence="1">
    <name type="scientific">marine sediment metagenome</name>
    <dbReference type="NCBI Taxonomy" id="412755"/>
    <lineage>
        <taxon>unclassified sequences</taxon>
        <taxon>metagenomes</taxon>
        <taxon>ecological metagenomes</taxon>
    </lineage>
</organism>
<proteinExistence type="predicted"/>
<dbReference type="EMBL" id="BARW01025165">
    <property type="protein sequence ID" value="GAJ05610.1"/>
    <property type="molecule type" value="Genomic_DNA"/>
</dbReference>
<reference evidence="1" key="1">
    <citation type="journal article" date="2014" name="Front. Microbiol.">
        <title>High frequency of phylogenetically diverse reductive dehalogenase-homologous genes in deep subseafloor sedimentary metagenomes.</title>
        <authorList>
            <person name="Kawai M."/>
            <person name="Futagami T."/>
            <person name="Toyoda A."/>
            <person name="Takaki Y."/>
            <person name="Nishi S."/>
            <person name="Hori S."/>
            <person name="Arai W."/>
            <person name="Tsubouchi T."/>
            <person name="Morono Y."/>
            <person name="Uchiyama I."/>
            <person name="Ito T."/>
            <person name="Fujiyama A."/>
            <person name="Inagaki F."/>
            <person name="Takami H."/>
        </authorList>
    </citation>
    <scope>NUCLEOTIDE SEQUENCE</scope>
    <source>
        <strain evidence="1">Expedition CK06-06</strain>
    </source>
</reference>
<sequence>MKVTGLMTMGPFSGNPEDARPYFVETKKIFDQIRKLDLPNVEMRYLSMGMTNSYRHSFTSNK</sequence>
<dbReference type="Gene3D" id="3.20.20.10">
    <property type="entry name" value="Alanine racemase"/>
    <property type="match status" value="1"/>
</dbReference>
<name>X1VFG6_9ZZZZ</name>